<dbReference type="CDD" id="cd15904">
    <property type="entry name" value="TSPO_MBR"/>
    <property type="match status" value="1"/>
</dbReference>
<sequence>MWIRTSAAVALTAAIGAAATDPSTRWYRRLRKPSWQPPAAAFPAVWTPLYGLAVASSPKTTVTLVNRLSARAAPLSCSTCSSWPRVDTRAYPTRIRSCGCAPPAGATAEAIVMPDIVSETSRNHGVGVLVGVQR</sequence>
<name>A0A562IFI0_MICOL</name>
<dbReference type="InterPro" id="IPR038330">
    <property type="entry name" value="TspO/MBR-related_sf"/>
</dbReference>
<dbReference type="Pfam" id="PF03073">
    <property type="entry name" value="TspO_MBR"/>
    <property type="match status" value="1"/>
</dbReference>
<evidence type="ECO:0000256" key="1">
    <source>
        <dbReference type="ARBA" id="ARBA00004141"/>
    </source>
</evidence>
<accession>A0A562IFI0</accession>
<dbReference type="AlphaFoldDB" id="A0A562IFI0"/>
<comment type="subcellular location">
    <subcellularLocation>
        <location evidence="1">Membrane</location>
        <topology evidence="1">Multi-pass membrane protein</topology>
    </subcellularLocation>
</comment>
<evidence type="ECO:0000256" key="4">
    <source>
        <dbReference type="ARBA" id="ARBA00022989"/>
    </source>
</evidence>
<comment type="caution">
    <text evidence="6">The sequence shown here is derived from an EMBL/GenBank/DDBJ whole genome shotgun (WGS) entry which is preliminary data.</text>
</comment>
<dbReference type="Proteomes" id="UP000319825">
    <property type="component" value="Unassembled WGS sequence"/>
</dbReference>
<keyword evidence="4" id="KW-1133">Transmembrane helix</keyword>
<proteinExistence type="inferred from homology"/>
<keyword evidence="7" id="KW-1185">Reference proteome</keyword>
<protein>
    <submittedName>
        <fullName evidence="6">TspO/MBR related protein</fullName>
    </submittedName>
</protein>
<dbReference type="GO" id="GO:0016020">
    <property type="term" value="C:membrane"/>
    <property type="evidence" value="ECO:0007669"/>
    <property type="project" value="UniProtKB-SubCell"/>
</dbReference>
<dbReference type="EMBL" id="VLKE01000001">
    <property type="protein sequence ID" value="TWH69493.1"/>
    <property type="molecule type" value="Genomic_DNA"/>
</dbReference>
<evidence type="ECO:0000313" key="7">
    <source>
        <dbReference type="Proteomes" id="UP000319825"/>
    </source>
</evidence>
<evidence type="ECO:0000256" key="5">
    <source>
        <dbReference type="ARBA" id="ARBA00023136"/>
    </source>
</evidence>
<dbReference type="InterPro" id="IPR004307">
    <property type="entry name" value="TspO_MBR"/>
</dbReference>
<evidence type="ECO:0000313" key="6">
    <source>
        <dbReference type="EMBL" id="TWH69493.1"/>
    </source>
</evidence>
<gene>
    <name evidence="6" type="ORF">JD77_04503</name>
</gene>
<evidence type="ECO:0000256" key="3">
    <source>
        <dbReference type="ARBA" id="ARBA00022692"/>
    </source>
</evidence>
<comment type="similarity">
    <text evidence="2">Belongs to the TspO/BZRP family.</text>
</comment>
<dbReference type="Gene3D" id="1.20.1260.100">
    <property type="entry name" value="TspO/MBR protein"/>
    <property type="match status" value="1"/>
</dbReference>
<keyword evidence="3" id="KW-0812">Transmembrane</keyword>
<evidence type="ECO:0000256" key="2">
    <source>
        <dbReference type="ARBA" id="ARBA00007524"/>
    </source>
</evidence>
<keyword evidence="5" id="KW-0472">Membrane</keyword>
<reference evidence="6 7" key="1">
    <citation type="submission" date="2019-07" db="EMBL/GenBank/DDBJ databases">
        <title>R&amp;d 2014.</title>
        <authorList>
            <person name="Klenk H.-P."/>
        </authorList>
    </citation>
    <scope>NUCLEOTIDE SEQUENCE [LARGE SCALE GENOMIC DNA]</scope>
    <source>
        <strain evidence="6 7">DSM 43868</strain>
    </source>
</reference>
<organism evidence="6 7">
    <name type="scientific">Micromonospora olivasterospora</name>
    <dbReference type="NCBI Taxonomy" id="1880"/>
    <lineage>
        <taxon>Bacteria</taxon>
        <taxon>Bacillati</taxon>
        <taxon>Actinomycetota</taxon>
        <taxon>Actinomycetes</taxon>
        <taxon>Micromonosporales</taxon>
        <taxon>Micromonosporaceae</taxon>
        <taxon>Micromonospora</taxon>
    </lineage>
</organism>